<evidence type="ECO:0000256" key="3">
    <source>
        <dbReference type="SAM" id="MobiDB-lite"/>
    </source>
</evidence>
<name>A0A813HCI4_POLGL</name>
<dbReference type="Gene3D" id="1.25.40.10">
    <property type="entry name" value="Tetratricopeptide repeat domain"/>
    <property type="match status" value="1"/>
</dbReference>
<evidence type="ECO:0000256" key="1">
    <source>
        <dbReference type="ARBA" id="ARBA00022737"/>
    </source>
</evidence>
<feature type="region of interest" description="Disordered" evidence="3">
    <location>
        <begin position="443"/>
        <end position="465"/>
    </location>
</feature>
<feature type="compositionally biased region" description="Basic and acidic residues" evidence="3">
    <location>
        <begin position="647"/>
        <end position="681"/>
    </location>
</feature>
<keyword evidence="2" id="KW-0802">TPR repeat</keyword>
<feature type="transmembrane region" description="Helical" evidence="4">
    <location>
        <begin position="130"/>
        <end position="151"/>
    </location>
</feature>
<dbReference type="InterPro" id="IPR051012">
    <property type="entry name" value="CellSynth/LPSAsmb/PSIAsmb"/>
</dbReference>
<keyword evidence="4" id="KW-1133">Transmembrane helix</keyword>
<dbReference type="InterPro" id="IPR011990">
    <property type="entry name" value="TPR-like_helical_dom_sf"/>
</dbReference>
<keyword evidence="4" id="KW-0812">Transmembrane</keyword>
<dbReference type="PANTHER" id="PTHR45586">
    <property type="entry name" value="TPR REPEAT-CONTAINING PROTEIN PA4667"/>
    <property type="match status" value="1"/>
</dbReference>
<reference evidence="5" key="1">
    <citation type="submission" date="2021-02" db="EMBL/GenBank/DDBJ databases">
        <authorList>
            <person name="Dougan E. K."/>
            <person name="Rhodes N."/>
            <person name="Thang M."/>
            <person name="Chan C."/>
        </authorList>
    </citation>
    <scope>NUCLEOTIDE SEQUENCE</scope>
</reference>
<keyword evidence="6" id="KW-1185">Reference proteome</keyword>
<protein>
    <submittedName>
        <fullName evidence="5">Uncharacterized protein</fullName>
    </submittedName>
</protein>
<keyword evidence="1" id="KW-0677">Repeat</keyword>
<feature type="transmembrane region" description="Helical" evidence="4">
    <location>
        <begin position="158"/>
        <end position="174"/>
    </location>
</feature>
<evidence type="ECO:0000313" key="6">
    <source>
        <dbReference type="Proteomes" id="UP000654075"/>
    </source>
</evidence>
<organism evidence="5 6">
    <name type="scientific">Polarella glacialis</name>
    <name type="common">Dinoflagellate</name>
    <dbReference type="NCBI Taxonomy" id="89957"/>
    <lineage>
        <taxon>Eukaryota</taxon>
        <taxon>Sar</taxon>
        <taxon>Alveolata</taxon>
        <taxon>Dinophyceae</taxon>
        <taxon>Suessiales</taxon>
        <taxon>Suessiaceae</taxon>
        <taxon>Polarella</taxon>
    </lineage>
</organism>
<dbReference type="Proteomes" id="UP000654075">
    <property type="component" value="Unassembled WGS sequence"/>
</dbReference>
<feature type="region of interest" description="Disordered" evidence="3">
    <location>
        <begin position="640"/>
        <end position="681"/>
    </location>
</feature>
<dbReference type="PANTHER" id="PTHR45586:SF1">
    <property type="entry name" value="LIPOPOLYSACCHARIDE ASSEMBLY PROTEIN B"/>
    <property type="match status" value="1"/>
</dbReference>
<dbReference type="EMBL" id="CAJNNV010031278">
    <property type="protein sequence ID" value="CAE8635383.1"/>
    <property type="molecule type" value="Genomic_DNA"/>
</dbReference>
<feature type="region of interest" description="Disordered" evidence="3">
    <location>
        <begin position="50"/>
        <end position="81"/>
    </location>
</feature>
<evidence type="ECO:0000256" key="2">
    <source>
        <dbReference type="ARBA" id="ARBA00022803"/>
    </source>
</evidence>
<sequence length="1620" mass="175033">MASEMLAEDSAAAGYSFAIVVLTFWIWVKGRSLFQLFWSQSFFGKSSSEKLARGTDGQASGRARQQQQHSRQQQQQREAGEQAERRRLALDRARLSTAKQVFFGVSCLLVALLVCRLALAWMGVLPPRSSLFFLPLGVLILIALDTGLVALTNANLDLLACLAFLALVVHVLLAPKHDPAYLVLGSARVLWRVMFGLGFVNPKKAMLCNIVASLAIVYKASVTVQEDITLISTILGTEIVCLFHLTTLTVLFQVCVGSGVDARLEVVCAESSQLSSKKLLSVLCDAVVSLGPDLRIVGSTLKLCHLLMTGFGKQSRGMNDVLFTDLLAEDDQKRFRDFVHGLNSLPNAVASRSDTTDSCTSGRSAPGSLRVRLRDSGGLWVLVDIVHVTVPDLDDPSGSLGGHLLGIRDESSVGELYNDSNDNDNNDNDNNLSCWTELAPSYPLNPEISGDQEHRVPKFQGRLSPDSRRAIRQVQGNCTPADLPGYQHQRLTRAALEAVSTGAGVVQTQTLADVMVRSSRSHASSAGSSSRAVRFSMPQIESVIATVDALSPSCAIHEVTIRFNSRSAPQPEGAYQPACMGDCMPSQSLVRLRTWIQKNINDSMAGKEPTEPVMKSIELRLPGLASGKHMTLFVGESSLSCADGSDESEKEKEDKDNNNHNNKDTDLKGAVSDESKEHQIHAAEQDVIEEHENEMEGTCMVQIKMHDFSFESEVGTSHRQPDRSNVALRHHRHAPHVSDLPSIFEQRFGACYLLVQVRALRAWKEGNSARATEVWAQLQQLDASPLWPLLLARSNLEAGDSEKALAVCDQALAGCGSDAPCAELLLVRSKARLQLAPSADVKSDLQQARAIGGLAKLSGTELVDTMKRLGIERRALATPANRQQQQPVAAVRPAPVAAAAPRAAASTTSVPAAAPAPDTSAANALVVKARAGELKGLFRQARGHCEEALKLVPGLPQALLCLARMQLANGAGAAAAQLLRKAQSPALKRGPARLEALSIMAAAAELAQDWDAAAEELEAVSTLAQKEADPPPAKAGWAPQPKLEDLLGRLARARWRGGDREGSSTLAQNILNEAPNQREACEVACEILAGRGDTATALAVMLRCLIAHRNEPADANAALVTGVMKRCSAEELYHVLVPKEDANSTPEQVASVSEVIGYVGLIMKEQGELLEAGRLYRKSVLPSPDNGSLCLNLMHTFALRRDDLPAMAWAERFLDQRSAGSKIPGLRLISKALRGDSDDTEVSATLEESQFESKSAFYDAIAIGFVLVKLIFLAQPHLDHGVAAAQTQGEEVCRPSWQVKLRALDVERLTVETRPSPLLDSSWMKTGEVPAELLGAGQVLAQRKVLSRLCAVLQPSRQGKELHLTPVRNEHAYFSCIQDILQLQPSQPASQESGGSLARVFVVGDSHVLPTAWQTVDLPVKGAEGVRRHILVPSLVTGAKIFHLREESNFYTKAAFWERISALPTGAPLVLLLGEIDCREGILSSVQKGKYASIQDALGAVVELYLALLKQLRKKLPSSPIFVHPVPHVLPETRFLTVAFNMMLVSSQKAMAAMKVQLLKFDSVFVETAGVPDYSTLDAPALQKLELLPGLRLDGTHMSPAYVASHLGPALATAWPLGAH</sequence>
<proteinExistence type="predicted"/>
<feature type="transmembrane region" description="Helical" evidence="4">
    <location>
        <begin position="12"/>
        <end position="28"/>
    </location>
</feature>
<comment type="caution">
    <text evidence="5">The sequence shown here is derived from an EMBL/GenBank/DDBJ whole genome shotgun (WGS) entry which is preliminary data.</text>
</comment>
<evidence type="ECO:0000256" key="4">
    <source>
        <dbReference type="SAM" id="Phobius"/>
    </source>
</evidence>
<accession>A0A813HCI4</accession>
<dbReference type="OrthoDB" id="435413at2759"/>
<gene>
    <name evidence="5" type="ORF">PGLA1383_LOCUS50979</name>
</gene>
<dbReference type="SUPFAM" id="SSF48452">
    <property type="entry name" value="TPR-like"/>
    <property type="match status" value="1"/>
</dbReference>
<feature type="transmembrane region" description="Helical" evidence="4">
    <location>
        <begin position="101"/>
        <end position="124"/>
    </location>
</feature>
<feature type="compositionally biased region" description="Low complexity" evidence="3">
    <location>
        <begin position="57"/>
        <end position="77"/>
    </location>
</feature>
<keyword evidence="4" id="KW-0472">Membrane</keyword>
<evidence type="ECO:0000313" key="5">
    <source>
        <dbReference type="EMBL" id="CAE8635383.1"/>
    </source>
</evidence>